<dbReference type="PANTHER" id="PTHR24276">
    <property type="entry name" value="POLYSERASE-RELATED"/>
    <property type="match status" value="1"/>
</dbReference>
<dbReference type="InterPro" id="IPR001254">
    <property type="entry name" value="Trypsin_dom"/>
</dbReference>
<dbReference type="Proteomes" id="UP000791440">
    <property type="component" value="Unassembled WGS sequence"/>
</dbReference>
<dbReference type="EMBL" id="JH668325">
    <property type="protein sequence ID" value="KAG6445779.1"/>
    <property type="molecule type" value="Genomic_DNA"/>
</dbReference>
<dbReference type="SMART" id="SM00020">
    <property type="entry name" value="Tryp_SPc"/>
    <property type="match status" value="1"/>
</dbReference>
<keyword evidence="1" id="KW-0645">Protease</keyword>
<accession>A0A921YVS8</accession>
<evidence type="ECO:0000313" key="7">
    <source>
        <dbReference type="EMBL" id="KAG6445779.1"/>
    </source>
</evidence>
<dbReference type="PROSITE" id="PS50240">
    <property type="entry name" value="TRYPSIN_DOM"/>
    <property type="match status" value="1"/>
</dbReference>
<organism evidence="7 8">
    <name type="scientific">Manduca sexta</name>
    <name type="common">Tobacco hawkmoth</name>
    <name type="synonym">Tobacco hornworm</name>
    <dbReference type="NCBI Taxonomy" id="7130"/>
    <lineage>
        <taxon>Eukaryota</taxon>
        <taxon>Metazoa</taxon>
        <taxon>Ecdysozoa</taxon>
        <taxon>Arthropoda</taxon>
        <taxon>Hexapoda</taxon>
        <taxon>Insecta</taxon>
        <taxon>Pterygota</taxon>
        <taxon>Neoptera</taxon>
        <taxon>Endopterygota</taxon>
        <taxon>Lepidoptera</taxon>
        <taxon>Glossata</taxon>
        <taxon>Ditrysia</taxon>
        <taxon>Bombycoidea</taxon>
        <taxon>Sphingidae</taxon>
        <taxon>Sphinginae</taxon>
        <taxon>Sphingini</taxon>
        <taxon>Manduca</taxon>
    </lineage>
</organism>
<dbReference type="Pfam" id="PF00089">
    <property type="entry name" value="Trypsin"/>
    <property type="match status" value="1"/>
</dbReference>
<keyword evidence="5" id="KW-0732">Signal</keyword>
<dbReference type="CDD" id="cd00190">
    <property type="entry name" value="Tryp_SPc"/>
    <property type="match status" value="1"/>
</dbReference>
<keyword evidence="4" id="KW-1015">Disulfide bond</keyword>
<dbReference type="InterPro" id="IPR050430">
    <property type="entry name" value="Peptidase_S1"/>
</dbReference>
<evidence type="ECO:0000256" key="5">
    <source>
        <dbReference type="SAM" id="SignalP"/>
    </source>
</evidence>
<evidence type="ECO:0000313" key="8">
    <source>
        <dbReference type="Proteomes" id="UP000791440"/>
    </source>
</evidence>
<evidence type="ECO:0000256" key="1">
    <source>
        <dbReference type="ARBA" id="ARBA00022670"/>
    </source>
</evidence>
<evidence type="ECO:0000259" key="6">
    <source>
        <dbReference type="PROSITE" id="PS50240"/>
    </source>
</evidence>
<dbReference type="GO" id="GO:0006508">
    <property type="term" value="P:proteolysis"/>
    <property type="evidence" value="ECO:0007669"/>
    <property type="project" value="UniProtKB-KW"/>
</dbReference>
<feature type="domain" description="Peptidase S1" evidence="6">
    <location>
        <begin position="50"/>
        <end position="283"/>
    </location>
</feature>
<feature type="signal peptide" evidence="5">
    <location>
        <begin position="1"/>
        <end position="17"/>
    </location>
</feature>
<gene>
    <name evidence="7" type="ORF">O3G_MSEX004110</name>
</gene>
<keyword evidence="8" id="KW-1185">Reference proteome</keyword>
<keyword evidence="3" id="KW-0720">Serine protease</keyword>
<sequence length="283" mass="30705">MNAVLILLLVAAAVASAAEPRRFYHSSIGIKEAARIKKAEDALRHIGARVVGGVAAPVGAHPYFGGLLITLLGGYTSVCGSSLISYNRALTAAQCWYDGQIAGHEVTVVLGSNYLFHGGLRVLSRDVIMHEQWDPLRNVNDIAIINMPYVPMSNYIQPIRLPSNNYDTFVGVNAQLSGFGYTDDERPITANQYLSHVNLPVISNEVCASYFPAYIFSSNICTSGDGGKGPCISDVGGPLTTYSYGQRVLIAITSFAASFGNQSRRSWAYARVTFYIPWIQPLM</sequence>
<keyword evidence="2" id="KW-0378">Hydrolase</keyword>
<name>A0A921YVS8_MANSE</name>
<evidence type="ECO:0000256" key="2">
    <source>
        <dbReference type="ARBA" id="ARBA00022801"/>
    </source>
</evidence>
<protein>
    <recommendedName>
        <fullName evidence="6">Peptidase S1 domain-containing protein</fullName>
    </recommendedName>
</protein>
<feature type="chain" id="PRO_5036881244" description="Peptidase S1 domain-containing protein" evidence="5">
    <location>
        <begin position="18"/>
        <end position="283"/>
    </location>
</feature>
<reference evidence="7" key="1">
    <citation type="journal article" date="2016" name="Insect Biochem. Mol. Biol.">
        <title>Multifaceted biological insights from a draft genome sequence of the tobacco hornworm moth, Manduca sexta.</title>
        <authorList>
            <person name="Kanost M.R."/>
            <person name="Arrese E.L."/>
            <person name="Cao X."/>
            <person name="Chen Y.R."/>
            <person name="Chellapilla S."/>
            <person name="Goldsmith M.R."/>
            <person name="Grosse-Wilde E."/>
            <person name="Heckel D.G."/>
            <person name="Herndon N."/>
            <person name="Jiang H."/>
            <person name="Papanicolaou A."/>
            <person name="Qu J."/>
            <person name="Soulages J.L."/>
            <person name="Vogel H."/>
            <person name="Walters J."/>
            <person name="Waterhouse R.M."/>
            <person name="Ahn S.J."/>
            <person name="Almeida F.C."/>
            <person name="An C."/>
            <person name="Aqrawi P."/>
            <person name="Bretschneider A."/>
            <person name="Bryant W.B."/>
            <person name="Bucks S."/>
            <person name="Chao H."/>
            <person name="Chevignon G."/>
            <person name="Christen J.M."/>
            <person name="Clarke D.F."/>
            <person name="Dittmer N.T."/>
            <person name="Ferguson L.C.F."/>
            <person name="Garavelou S."/>
            <person name="Gordon K.H.J."/>
            <person name="Gunaratna R.T."/>
            <person name="Han Y."/>
            <person name="Hauser F."/>
            <person name="He Y."/>
            <person name="Heidel-Fischer H."/>
            <person name="Hirsh A."/>
            <person name="Hu Y."/>
            <person name="Jiang H."/>
            <person name="Kalra D."/>
            <person name="Klinner C."/>
            <person name="Konig C."/>
            <person name="Kovar C."/>
            <person name="Kroll A.R."/>
            <person name="Kuwar S.S."/>
            <person name="Lee S.L."/>
            <person name="Lehman R."/>
            <person name="Li K."/>
            <person name="Li Z."/>
            <person name="Liang H."/>
            <person name="Lovelace S."/>
            <person name="Lu Z."/>
            <person name="Mansfield J.H."/>
            <person name="McCulloch K.J."/>
            <person name="Mathew T."/>
            <person name="Morton B."/>
            <person name="Muzny D.M."/>
            <person name="Neunemann D."/>
            <person name="Ongeri F."/>
            <person name="Pauchet Y."/>
            <person name="Pu L.L."/>
            <person name="Pyrousis I."/>
            <person name="Rao X.J."/>
            <person name="Redding A."/>
            <person name="Roesel C."/>
            <person name="Sanchez-Gracia A."/>
            <person name="Schaack S."/>
            <person name="Shukla A."/>
            <person name="Tetreau G."/>
            <person name="Wang Y."/>
            <person name="Xiong G.H."/>
            <person name="Traut W."/>
            <person name="Walsh T.K."/>
            <person name="Worley K.C."/>
            <person name="Wu D."/>
            <person name="Wu W."/>
            <person name="Wu Y.Q."/>
            <person name="Zhang X."/>
            <person name="Zou Z."/>
            <person name="Zucker H."/>
            <person name="Briscoe A.D."/>
            <person name="Burmester T."/>
            <person name="Clem R.J."/>
            <person name="Feyereisen R."/>
            <person name="Grimmelikhuijzen C.J.P."/>
            <person name="Hamodrakas S.J."/>
            <person name="Hansson B.S."/>
            <person name="Huguet E."/>
            <person name="Jermiin L.S."/>
            <person name="Lan Q."/>
            <person name="Lehman H.K."/>
            <person name="Lorenzen M."/>
            <person name="Merzendorfer H."/>
            <person name="Michalopoulos I."/>
            <person name="Morton D.B."/>
            <person name="Muthukrishnan S."/>
            <person name="Oakeshott J.G."/>
            <person name="Palmer W."/>
            <person name="Park Y."/>
            <person name="Passarelli A.L."/>
            <person name="Rozas J."/>
            <person name="Schwartz L.M."/>
            <person name="Smith W."/>
            <person name="Southgate A."/>
            <person name="Vilcinskas A."/>
            <person name="Vogt R."/>
            <person name="Wang P."/>
            <person name="Werren J."/>
            <person name="Yu X.Q."/>
            <person name="Zhou J.J."/>
            <person name="Brown S.J."/>
            <person name="Scherer S.E."/>
            <person name="Richards S."/>
            <person name="Blissard G.W."/>
        </authorList>
    </citation>
    <scope>NUCLEOTIDE SEQUENCE</scope>
</reference>
<dbReference type="GO" id="GO:0004252">
    <property type="term" value="F:serine-type endopeptidase activity"/>
    <property type="evidence" value="ECO:0007669"/>
    <property type="project" value="InterPro"/>
</dbReference>
<evidence type="ECO:0000256" key="3">
    <source>
        <dbReference type="ARBA" id="ARBA00022825"/>
    </source>
</evidence>
<dbReference type="AlphaFoldDB" id="A0A921YVS8"/>
<dbReference type="PANTHER" id="PTHR24276:SF98">
    <property type="entry name" value="FI18310P1-RELATED"/>
    <property type="match status" value="1"/>
</dbReference>
<proteinExistence type="predicted"/>
<reference evidence="7" key="2">
    <citation type="submission" date="2020-12" db="EMBL/GenBank/DDBJ databases">
        <authorList>
            <person name="Kanost M."/>
        </authorList>
    </citation>
    <scope>NUCLEOTIDE SEQUENCE</scope>
</reference>
<comment type="caution">
    <text evidence="7">The sequence shown here is derived from an EMBL/GenBank/DDBJ whole genome shotgun (WGS) entry which is preliminary data.</text>
</comment>
<evidence type="ECO:0000256" key="4">
    <source>
        <dbReference type="ARBA" id="ARBA00023157"/>
    </source>
</evidence>